<proteinExistence type="predicted"/>
<feature type="region of interest" description="Disordered" evidence="3">
    <location>
        <begin position="129"/>
        <end position="149"/>
    </location>
</feature>
<evidence type="ECO:0000256" key="2">
    <source>
        <dbReference type="PIRNR" id="PIRNR002070"/>
    </source>
</evidence>
<dbReference type="InterPro" id="IPR000424">
    <property type="entry name" value="Primosome_PriB/ssb"/>
</dbReference>
<reference evidence="4" key="1">
    <citation type="journal article" date="2021" name="Proc. Natl. Acad. Sci. U.S.A.">
        <title>A Catalog of Tens of Thousands of Viruses from Human Metagenomes Reveals Hidden Associations with Chronic Diseases.</title>
        <authorList>
            <person name="Tisza M.J."/>
            <person name="Buck C.B."/>
        </authorList>
    </citation>
    <scope>NUCLEOTIDE SEQUENCE</scope>
    <source>
        <strain evidence="4">CttEB8</strain>
    </source>
</reference>
<dbReference type="EMBL" id="BK015344">
    <property type="protein sequence ID" value="DAE02246.1"/>
    <property type="molecule type" value="Genomic_DNA"/>
</dbReference>
<dbReference type="PIRSF" id="PIRSF002070">
    <property type="entry name" value="SSB"/>
    <property type="match status" value="1"/>
</dbReference>
<evidence type="ECO:0000256" key="3">
    <source>
        <dbReference type="SAM" id="MobiDB-lite"/>
    </source>
</evidence>
<keyword evidence="1 2" id="KW-0238">DNA-binding</keyword>
<protein>
    <recommendedName>
        <fullName evidence="2">Single-stranded DNA-binding protein</fullName>
    </recommendedName>
</protein>
<dbReference type="Gene3D" id="2.40.50.140">
    <property type="entry name" value="Nucleic acid-binding proteins"/>
    <property type="match status" value="1"/>
</dbReference>
<name>A0A8S5P5A1_9CAUD</name>
<dbReference type="GO" id="GO:0006260">
    <property type="term" value="P:DNA replication"/>
    <property type="evidence" value="ECO:0007669"/>
    <property type="project" value="InterPro"/>
</dbReference>
<evidence type="ECO:0000313" key="4">
    <source>
        <dbReference type="EMBL" id="DAE02246.1"/>
    </source>
</evidence>
<dbReference type="GO" id="GO:0003697">
    <property type="term" value="F:single-stranded DNA binding"/>
    <property type="evidence" value="ECO:0007669"/>
    <property type="project" value="InterPro"/>
</dbReference>
<dbReference type="InterPro" id="IPR011344">
    <property type="entry name" value="ssDNA-bd"/>
</dbReference>
<dbReference type="SUPFAM" id="SSF50249">
    <property type="entry name" value="Nucleic acid-binding proteins"/>
    <property type="match status" value="1"/>
</dbReference>
<accession>A0A8S5P5A1</accession>
<evidence type="ECO:0000256" key="1">
    <source>
        <dbReference type="ARBA" id="ARBA00023125"/>
    </source>
</evidence>
<organism evidence="4">
    <name type="scientific">Herelleviridae sp. cttEB8</name>
    <dbReference type="NCBI Taxonomy" id="2825832"/>
    <lineage>
        <taxon>Viruses</taxon>
        <taxon>Duplodnaviria</taxon>
        <taxon>Heunggongvirae</taxon>
        <taxon>Uroviricota</taxon>
        <taxon>Caudoviricetes</taxon>
        <taxon>Herelleviridae</taxon>
    </lineage>
</organism>
<dbReference type="Pfam" id="PF00436">
    <property type="entry name" value="SSB"/>
    <property type="match status" value="1"/>
</dbReference>
<dbReference type="NCBIfam" id="TIGR00621">
    <property type="entry name" value="ssb"/>
    <property type="match status" value="1"/>
</dbReference>
<dbReference type="PROSITE" id="PS50935">
    <property type="entry name" value="SSB"/>
    <property type="match status" value="1"/>
</dbReference>
<sequence length="149" mass="16488">MDVNRIEVEGNLTKDPELKTSKNGQSFAFITVCASYPKGKAPNVEWIPEFFDVTLFGADAEEICQYAKKGSRIWVSGMMRSTINQDTKVKYWSIIANNAHVLIKRGKKEASTTGQQPAPAVQQQIKQAQQVAAQAFNQPSPNDPDGLPF</sequence>
<dbReference type="InterPro" id="IPR012340">
    <property type="entry name" value="NA-bd_OB-fold"/>
</dbReference>
<dbReference type="CDD" id="cd04496">
    <property type="entry name" value="SSB_OBF"/>
    <property type="match status" value="1"/>
</dbReference>